<proteinExistence type="predicted"/>
<dbReference type="Proteomes" id="UP001348397">
    <property type="component" value="Unassembled WGS sequence"/>
</dbReference>
<dbReference type="RefSeq" id="WP_326320813.1">
    <property type="nucleotide sequence ID" value="NZ_JAYLAA010000037.1"/>
</dbReference>
<evidence type="ECO:0000313" key="1">
    <source>
        <dbReference type="EMBL" id="MEC3876019.1"/>
    </source>
</evidence>
<sequence>MSKHDITQIPIKSAVKIFTFLDQLLEEENLNPEYFEDCMKKFTSEEQYFLFVYASKYFDYKEGNFIHKWAENIVYSYGFDEVKDYLSMILTNAEKLLKKVNTETTRFKEIYYLNAAVTKTKESDFITHLATSQPLKQKITLKLKKGENINDFKVHSRIPLYIDKTVRLSFRNDMHNILKGILDYELIDKLFYNAFEFPANIYELQFLHLNVGRKSDLESCVNILYKTYKDKILQHRTYESYITKYNKKVDTTPKRTGYYSYLNPKKIAPPKILRYHFMIALYNAFPYIRESVSESIEKDSTKTVESCLTQKIKNL</sequence>
<dbReference type="EMBL" id="JAYLAA010000037">
    <property type="protein sequence ID" value="MEC3876019.1"/>
    <property type="molecule type" value="Genomic_DNA"/>
</dbReference>
<accession>A0ABU6HSG9</accession>
<gene>
    <name evidence="1" type="ORF">SOP96_09880</name>
</gene>
<evidence type="ECO:0000313" key="2">
    <source>
        <dbReference type="Proteomes" id="UP001348397"/>
    </source>
</evidence>
<protein>
    <recommendedName>
        <fullName evidence="3">Lantibiotic dehydratase, C terminus</fullName>
    </recommendedName>
</protein>
<organism evidence="1 2">
    <name type="scientific">Chryseobacterium salviniae</name>
    <dbReference type="NCBI Taxonomy" id="3101750"/>
    <lineage>
        <taxon>Bacteria</taxon>
        <taxon>Pseudomonadati</taxon>
        <taxon>Bacteroidota</taxon>
        <taxon>Flavobacteriia</taxon>
        <taxon>Flavobacteriales</taxon>
        <taxon>Weeksellaceae</taxon>
        <taxon>Chryseobacterium group</taxon>
        <taxon>Chryseobacterium</taxon>
    </lineage>
</organism>
<keyword evidence="2" id="KW-1185">Reference proteome</keyword>
<evidence type="ECO:0008006" key="3">
    <source>
        <dbReference type="Google" id="ProtNLM"/>
    </source>
</evidence>
<comment type="caution">
    <text evidence="1">The sequence shown here is derived from an EMBL/GenBank/DDBJ whole genome shotgun (WGS) entry which is preliminary data.</text>
</comment>
<reference evidence="1 2" key="1">
    <citation type="submission" date="2024-01" db="EMBL/GenBank/DDBJ databases">
        <title>Chryseobacterium sp. T9W2-O.</title>
        <authorList>
            <person name="Maltman C."/>
        </authorList>
    </citation>
    <scope>NUCLEOTIDE SEQUENCE [LARGE SCALE GENOMIC DNA]</scope>
    <source>
        <strain evidence="1 2">T9W2-O</strain>
    </source>
</reference>
<name>A0ABU6HSG9_9FLAO</name>